<feature type="chain" id="PRO_5018318948" description="Secreted protein" evidence="1">
    <location>
        <begin position="20"/>
        <end position="83"/>
    </location>
</feature>
<evidence type="ECO:0000313" key="2">
    <source>
        <dbReference type="EMBL" id="VDK33440.1"/>
    </source>
</evidence>
<keyword evidence="3" id="KW-1185">Reference proteome</keyword>
<protein>
    <recommendedName>
        <fullName evidence="4">Secreted protein</fullName>
    </recommendedName>
</protein>
<dbReference type="Proteomes" id="UP000281553">
    <property type="component" value="Unassembled WGS sequence"/>
</dbReference>
<sequence length="83" mass="9665">MSPTLILFATLTVVFEVCGDDRRRFLCIRQLVSELCSLLDRNSVISVMFLGHLLSPLWFDSIVPTDRLVRDYLFLSYPHYVIK</sequence>
<accession>A0A3P6PMX1</accession>
<name>A0A3P6PMX1_DIBLA</name>
<feature type="signal peptide" evidence="1">
    <location>
        <begin position="1"/>
        <end position="19"/>
    </location>
</feature>
<organism evidence="2 3">
    <name type="scientific">Dibothriocephalus latus</name>
    <name type="common">Fish tapeworm</name>
    <name type="synonym">Diphyllobothrium latum</name>
    <dbReference type="NCBI Taxonomy" id="60516"/>
    <lineage>
        <taxon>Eukaryota</taxon>
        <taxon>Metazoa</taxon>
        <taxon>Spiralia</taxon>
        <taxon>Lophotrochozoa</taxon>
        <taxon>Platyhelminthes</taxon>
        <taxon>Cestoda</taxon>
        <taxon>Eucestoda</taxon>
        <taxon>Diphyllobothriidea</taxon>
        <taxon>Diphyllobothriidae</taxon>
        <taxon>Dibothriocephalus</taxon>
    </lineage>
</organism>
<keyword evidence="1" id="KW-0732">Signal</keyword>
<gene>
    <name evidence="2" type="ORF">DILT_LOCUS495</name>
</gene>
<evidence type="ECO:0000313" key="3">
    <source>
        <dbReference type="Proteomes" id="UP000281553"/>
    </source>
</evidence>
<reference evidence="2 3" key="1">
    <citation type="submission" date="2018-11" db="EMBL/GenBank/DDBJ databases">
        <authorList>
            <consortium name="Pathogen Informatics"/>
        </authorList>
    </citation>
    <scope>NUCLEOTIDE SEQUENCE [LARGE SCALE GENOMIC DNA]</scope>
</reference>
<evidence type="ECO:0000256" key="1">
    <source>
        <dbReference type="SAM" id="SignalP"/>
    </source>
</evidence>
<evidence type="ECO:0008006" key="4">
    <source>
        <dbReference type="Google" id="ProtNLM"/>
    </source>
</evidence>
<dbReference type="EMBL" id="UYRU01002116">
    <property type="protein sequence ID" value="VDK33440.1"/>
    <property type="molecule type" value="Genomic_DNA"/>
</dbReference>
<proteinExistence type="predicted"/>
<dbReference type="AlphaFoldDB" id="A0A3P6PMX1"/>